<keyword evidence="5" id="KW-0472">Membrane</keyword>
<dbReference type="InterPro" id="IPR000719">
    <property type="entry name" value="Prot_kinase_dom"/>
</dbReference>
<dbReference type="GeneID" id="5880412"/>
<evidence type="ECO:0000256" key="4">
    <source>
        <dbReference type="PROSITE-ProRule" id="PRU10141"/>
    </source>
</evidence>
<feature type="domain" description="Protein kinase" evidence="6">
    <location>
        <begin position="757"/>
        <end position="1029"/>
    </location>
</feature>
<dbReference type="Pfam" id="PF07714">
    <property type="entry name" value="PK_Tyr_Ser-Thr"/>
    <property type="match status" value="1"/>
</dbReference>
<keyword evidence="1" id="KW-0723">Serine/threonine-protein kinase</keyword>
<keyword evidence="5" id="KW-0812">Transmembrane</keyword>
<dbReference type="PROSITE" id="PS00108">
    <property type="entry name" value="PROTEIN_KINASE_ST"/>
    <property type="match status" value="1"/>
</dbReference>
<feature type="binding site" evidence="4">
    <location>
        <position position="784"/>
    </location>
    <ligand>
        <name>ATP</name>
        <dbReference type="ChEBI" id="CHEBI:30616"/>
    </ligand>
</feature>
<gene>
    <name evidence="7" type="ORF">EDI_022990</name>
</gene>
<dbReference type="InterPro" id="IPR011009">
    <property type="entry name" value="Kinase-like_dom_sf"/>
</dbReference>
<evidence type="ECO:0000313" key="8">
    <source>
        <dbReference type="Proteomes" id="UP000008076"/>
    </source>
</evidence>
<feature type="transmembrane region" description="Helical" evidence="5">
    <location>
        <begin position="540"/>
        <end position="568"/>
    </location>
</feature>
<dbReference type="GO" id="GO:0004715">
    <property type="term" value="F:non-membrane spanning protein tyrosine kinase activity"/>
    <property type="evidence" value="ECO:0007669"/>
    <property type="project" value="UniProtKB-EC"/>
</dbReference>
<keyword evidence="7" id="KW-0808">Transferase</keyword>
<dbReference type="eggNOG" id="KOG0192">
    <property type="taxonomic scope" value="Eukaryota"/>
</dbReference>
<dbReference type="GO" id="GO:0016787">
    <property type="term" value="F:hydrolase activity"/>
    <property type="evidence" value="ECO:0007669"/>
    <property type="project" value="UniProtKB-KW"/>
</dbReference>
<sequence>MNLFIRTIQHIILIILLFVYINNGAICGVGCINCLYDGYCETCKKGYNLNDKNCSECFQFNPRQDISEENPVTIQRNGNCIIVNQTLHPLTLNWHPGKEYNTIVRFTDSSIEKDINISYEEIETAIGIGPCASNIITNKLFKLTRIMEIDTTGKDSTLINFEIKFKTKKESQVIMSVTTNSPNDLTANCLGQSILKPGTTRAYMALTFYKNTKYYLFIQSEEDVEIIFTTEIDSNKVFFNLIGRFNQTFFNNLINKEEKYQIKVPISSQGLVFSPECANNLYLRGMPFTVSVPEDYSLLIDTTRNNKLAYLIEINKVTENGLTDGCLDVWVGRKWNNWLSDGEELGLSVRIKGNHSFFLMLDEFLEDIELTFKIICHNDCHYKEGYGFCNLMSKGCECKEGYGYEDCSELCYYNGKWRNDIKENNNSRCYYGEIGCKTRDCICEEGYSIKEHKCISNTCLNKIKGGKNECLEGKGCNIETCRCNKNYIITEEQKCKIITCGNGKIEEGEECDNTTSCNKYCECEKGYISQNGICQKKEKIWWIIIIIIGGCGIIIIIIMIISIFYFVFKTKKRVSINIYRTQQITYYHDISRAIKENKEIELEYKIERNELSFGNEGKTTNINETRFQDIEIENKSNKWMMIIFHTPKTPKYIFYFEPQILIIKSKHKKIETIIMTLFCTTKIMGMKIPYTIYFSKKKEILKEIINLLKNKDFETWNEKDKENMNILMKNVTKKYYGNFIITTEATNSTNLDLDELQIKEPPIGNGSMGTVYLGKYRSIPVAVKQFHWKNLNDKEIEELKEEVISECELVSKLRNPFIVNYIGSVTYIPEICMVTIYMPLGSLSNYIRKNNSENIILPFELKMRILFDTAKGMVFLHENNIMHLDLKPDNILLNSLYSDSSCVAKITDFGTSRFTKRKNNDKGLGTPIYIAPECYQDKYYNASDVFSFAITAWELFYAKEPYRECKSLFDIKNIVINGGRLEIDEKMPENLQSLIVNCWKQEPNERPNFLSISKSMIEICKDAINHKEFDKDVSNKRIEQIITKKKEIIESMIEEDTE</sequence>
<evidence type="ECO:0000313" key="7">
    <source>
        <dbReference type="EMBL" id="EDR28343.1"/>
    </source>
</evidence>
<dbReference type="GO" id="GO:0005524">
    <property type="term" value="F:ATP binding"/>
    <property type="evidence" value="ECO:0007669"/>
    <property type="project" value="UniProtKB-UniRule"/>
</dbReference>
<dbReference type="AlphaFoldDB" id="B0EAV4"/>
<evidence type="ECO:0000256" key="1">
    <source>
        <dbReference type="ARBA" id="ARBA00022527"/>
    </source>
</evidence>
<accession>B0EAV4</accession>
<dbReference type="PANTHER" id="PTHR45756">
    <property type="entry name" value="PALMITOYLTRANSFERASE"/>
    <property type="match status" value="1"/>
</dbReference>
<dbReference type="Gene3D" id="1.10.510.10">
    <property type="entry name" value="Transferase(Phosphotransferase) domain 1"/>
    <property type="match status" value="1"/>
</dbReference>
<keyword evidence="7" id="KW-0378">Hydrolase</keyword>
<evidence type="ECO:0000256" key="5">
    <source>
        <dbReference type="SAM" id="Phobius"/>
    </source>
</evidence>
<evidence type="ECO:0000259" key="6">
    <source>
        <dbReference type="PROSITE" id="PS50011"/>
    </source>
</evidence>
<dbReference type="Proteomes" id="UP000008076">
    <property type="component" value="Unassembled WGS sequence"/>
</dbReference>
<keyword evidence="7" id="KW-0418">Kinase</keyword>
<dbReference type="PANTHER" id="PTHR45756:SF1">
    <property type="entry name" value="PROTEIN KINASE DOMAIN CONTAINING PROTEIN"/>
    <property type="match status" value="1"/>
</dbReference>
<dbReference type="KEGG" id="edi:EDI_022990"/>
<protein>
    <submittedName>
        <fullName evidence="7">Serine-threonine protein kinase, putative</fullName>
        <ecNumber evidence="7">2.7.10.1</ecNumber>
        <ecNumber evidence="7">2.7.10.2</ecNumber>
        <ecNumber evidence="7">3.4.24.86</ecNumber>
    </submittedName>
</protein>
<keyword evidence="3 4" id="KW-0067">ATP-binding</keyword>
<proteinExistence type="predicted"/>
<dbReference type="EC" id="3.4.24.86" evidence="7"/>
<dbReference type="RefSeq" id="XP_001735459.1">
    <property type="nucleotide sequence ID" value="XM_001735407.1"/>
</dbReference>
<reference evidence="8" key="1">
    <citation type="submission" date="2007-12" db="EMBL/GenBank/DDBJ databases">
        <title>Annotation of Entamoeba dispar SAW760.</title>
        <authorList>
            <person name="Lorenzi H."/>
            <person name="Inman J."/>
            <person name="Schobel S."/>
            <person name="Amedeo P."/>
            <person name="Caler E."/>
        </authorList>
    </citation>
    <scope>NUCLEOTIDE SEQUENCE [LARGE SCALE GENOMIC DNA]</scope>
    <source>
        <strain evidence="8">ATCC PRA-260 / SAW760</strain>
    </source>
</reference>
<name>B0EAV4_ENTDS</name>
<keyword evidence="2 4" id="KW-0547">Nucleotide-binding</keyword>
<dbReference type="GO" id="GO:0004714">
    <property type="term" value="F:transmembrane receptor protein tyrosine kinase activity"/>
    <property type="evidence" value="ECO:0007669"/>
    <property type="project" value="UniProtKB-EC"/>
</dbReference>
<dbReference type="OMA" id="KEKIWWI"/>
<evidence type="ECO:0000256" key="2">
    <source>
        <dbReference type="ARBA" id="ARBA00022741"/>
    </source>
</evidence>
<dbReference type="PROSITE" id="PS50011">
    <property type="entry name" value="PROTEIN_KINASE_DOM"/>
    <property type="match status" value="1"/>
</dbReference>
<keyword evidence="8" id="KW-1185">Reference proteome</keyword>
<dbReference type="InterPro" id="IPR001245">
    <property type="entry name" value="Ser-Thr/Tyr_kinase_cat_dom"/>
</dbReference>
<dbReference type="GO" id="GO:0004674">
    <property type="term" value="F:protein serine/threonine kinase activity"/>
    <property type="evidence" value="ECO:0007669"/>
    <property type="project" value="UniProtKB-KW"/>
</dbReference>
<dbReference type="EMBL" id="DS548514">
    <property type="protein sequence ID" value="EDR28343.1"/>
    <property type="molecule type" value="Genomic_DNA"/>
</dbReference>
<dbReference type="SUPFAM" id="SSF56112">
    <property type="entry name" value="Protein kinase-like (PK-like)"/>
    <property type="match status" value="1"/>
</dbReference>
<dbReference type="SMART" id="SM00220">
    <property type="entry name" value="S_TKc"/>
    <property type="match status" value="1"/>
</dbReference>
<dbReference type="PROSITE" id="PS00107">
    <property type="entry name" value="PROTEIN_KINASE_ATP"/>
    <property type="match status" value="1"/>
</dbReference>
<dbReference type="InterPro" id="IPR008271">
    <property type="entry name" value="Ser/Thr_kinase_AS"/>
</dbReference>
<organism evidence="8">
    <name type="scientific">Entamoeba dispar (strain ATCC PRA-260 / SAW760)</name>
    <dbReference type="NCBI Taxonomy" id="370354"/>
    <lineage>
        <taxon>Eukaryota</taxon>
        <taxon>Amoebozoa</taxon>
        <taxon>Evosea</taxon>
        <taxon>Archamoebae</taxon>
        <taxon>Mastigamoebida</taxon>
        <taxon>Entamoebidae</taxon>
        <taxon>Entamoeba</taxon>
    </lineage>
</organism>
<dbReference type="InterPro" id="IPR053215">
    <property type="entry name" value="TKL_Ser/Thr_kinase"/>
</dbReference>
<evidence type="ECO:0000256" key="3">
    <source>
        <dbReference type="ARBA" id="ARBA00022840"/>
    </source>
</evidence>
<dbReference type="CDD" id="cd13999">
    <property type="entry name" value="STKc_MAP3K-like"/>
    <property type="match status" value="1"/>
</dbReference>
<keyword evidence="5" id="KW-1133">Transmembrane helix</keyword>
<dbReference type="VEuPathDB" id="AmoebaDB:EDI_022990"/>
<dbReference type="InterPro" id="IPR017441">
    <property type="entry name" value="Protein_kinase_ATP_BS"/>
</dbReference>
<dbReference type="OrthoDB" id="28230at2759"/>
<dbReference type="EC" id="2.7.10.2" evidence="7"/>
<dbReference type="PRINTS" id="PR00109">
    <property type="entry name" value="TYRKINASE"/>
</dbReference>
<feature type="transmembrane region" description="Helical" evidence="5">
    <location>
        <begin position="12"/>
        <end position="36"/>
    </location>
</feature>
<dbReference type="EC" id="2.7.10.1" evidence="7"/>